<proteinExistence type="predicted"/>
<gene>
    <name evidence="1" type="ORF">BN8_p06755</name>
</gene>
<accession>I2GTW8</accession>
<evidence type="ECO:0000313" key="2">
    <source>
        <dbReference type="Proteomes" id="UP000009309"/>
    </source>
</evidence>
<keyword evidence="1" id="KW-0614">Plasmid</keyword>
<protein>
    <submittedName>
        <fullName evidence="1">Uncharacterized protein</fullName>
    </submittedName>
</protein>
<keyword evidence="2" id="KW-1185">Reference proteome</keyword>
<geneLocation type="plasmid" evidence="1 2">
    <name>pFLIM01</name>
</geneLocation>
<dbReference type="AlphaFoldDB" id="I2GTW8"/>
<dbReference type="RefSeq" id="WP_015056904.1">
    <property type="nucleotide sequence ID" value="NC_019017.1"/>
</dbReference>
<evidence type="ECO:0000313" key="1">
    <source>
        <dbReference type="EMBL" id="CCH57569.1"/>
    </source>
</evidence>
<dbReference type="EMBL" id="HE805916">
    <property type="protein sequence ID" value="CCH57569.1"/>
    <property type="molecule type" value="Genomic_DNA"/>
</dbReference>
<name>I2GTW8_9BACT</name>
<dbReference type="OrthoDB" id="9826016at2"/>
<organism evidence="1 2">
    <name type="scientific">Fibrisoma limi BUZ 3</name>
    <dbReference type="NCBI Taxonomy" id="1185876"/>
    <lineage>
        <taxon>Bacteria</taxon>
        <taxon>Pseudomonadati</taxon>
        <taxon>Bacteroidota</taxon>
        <taxon>Cytophagia</taxon>
        <taxon>Cytophagales</taxon>
        <taxon>Spirosomataceae</taxon>
        <taxon>Fibrisoma</taxon>
    </lineage>
</organism>
<dbReference type="Proteomes" id="UP000009309">
    <property type="component" value="Plasmid pFLIM01"/>
</dbReference>
<sequence>MKKHRYQWIISNNPLCDNPTTLVSQSSRPVTFVFSIYYGFLSKSWIEGQHYLAGWRFSCNIWFSNIASCEGRSGRTTVCLSPSFDERGYLYFDSDHAVRANNPRYATEEQCIEAAIEHVAARLDTTLLRYPDIVYYLVRPEFDFFFSLYQALCDKKQWLDEVRHPKKFVGLGPQLQLF</sequence>
<reference evidence="1 2" key="1">
    <citation type="journal article" date="2012" name="J. Bacteriol.">
        <title>Genome Sequence of the Filamentous Bacterium Fibrisoma limi BUZ 3T.</title>
        <authorList>
            <person name="Filippini M."/>
            <person name="Qi W."/>
            <person name="Jaenicke S."/>
            <person name="Goesmann A."/>
            <person name="Smits T.H."/>
            <person name="Bagheri H.C."/>
        </authorList>
    </citation>
    <scope>NUCLEOTIDE SEQUENCE [LARGE SCALE GENOMIC DNA]</scope>
    <source>
        <strain evidence="2">BUZ 3T</strain>
        <plasmid evidence="1 2">pFLIM01</plasmid>
    </source>
</reference>